<evidence type="ECO:0000259" key="1">
    <source>
        <dbReference type="PROSITE" id="PS50041"/>
    </source>
</evidence>
<gene>
    <name evidence="2" type="ORF">DPMN_068534</name>
</gene>
<dbReference type="PANTHER" id="PTHR22801">
    <property type="entry name" value="LITHOSTATHINE"/>
    <property type="match status" value="1"/>
</dbReference>
<protein>
    <recommendedName>
        <fullName evidence="1">C-type lectin domain-containing protein</fullName>
    </recommendedName>
</protein>
<accession>A0A9D3YZZ0</accession>
<dbReference type="InterPro" id="IPR001304">
    <property type="entry name" value="C-type_lectin-like"/>
</dbReference>
<dbReference type="InterPro" id="IPR016186">
    <property type="entry name" value="C-type_lectin-like/link_sf"/>
</dbReference>
<sequence length="218" mass="24913">MSNSFNAYIGFADNITSSCTIQYKEREDKNKSRKYHLVVSQDSRAAVAIHCAKMKGILTSIFILLYTAEIFVSGTTTCCPNDYLLFLGSCYHFGRNPYSFVESEHYCQQHGGHLVHINNAMENDYLKDHVTFMKGYTWWIGLTDELVEGHFMWRDDDSIVTYSDWDNDQPNGGPEDCVGFYNKGQGNGFRWHDLDCGNRGFYPICESSQTEPEVIVGK</sequence>
<feature type="domain" description="C-type lectin" evidence="1">
    <location>
        <begin position="86"/>
        <end position="196"/>
    </location>
</feature>
<dbReference type="PANTHER" id="PTHR22801:SF63">
    <property type="entry name" value="C-TYPE LECTIN DOMAIN-CONTAINING PROTEIN"/>
    <property type="match status" value="1"/>
</dbReference>
<evidence type="ECO:0000313" key="2">
    <source>
        <dbReference type="EMBL" id="KAH3709074.1"/>
    </source>
</evidence>
<dbReference type="Gene3D" id="3.10.100.10">
    <property type="entry name" value="Mannose-Binding Protein A, subunit A"/>
    <property type="match status" value="1"/>
</dbReference>
<dbReference type="CDD" id="cd00037">
    <property type="entry name" value="CLECT"/>
    <property type="match status" value="1"/>
</dbReference>
<dbReference type="InterPro" id="IPR016187">
    <property type="entry name" value="CTDL_fold"/>
</dbReference>
<dbReference type="InterPro" id="IPR050801">
    <property type="entry name" value="Ca-Dep_Lectins_ImmuneDev"/>
</dbReference>
<organism evidence="2 3">
    <name type="scientific">Dreissena polymorpha</name>
    <name type="common">Zebra mussel</name>
    <name type="synonym">Mytilus polymorpha</name>
    <dbReference type="NCBI Taxonomy" id="45954"/>
    <lineage>
        <taxon>Eukaryota</taxon>
        <taxon>Metazoa</taxon>
        <taxon>Spiralia</taxon>
        <taxon>Lophotrochozoa</taxon>
        <taxon>Mollusca</taxon>
        <taxon>Bivalvia</taxon>
        <taxon>Autobranchia</taxon>
        <taxon>Heteroconchia</taxon>
        <taxon>Euheterodonta</taxon>
        <taxon>Imparidentia</taxon>
        <taxon>Neoheterodontei</taxon>
        <taxon>Myida</taxon>
        <taxon>Dreissenoidea</taxon>
        <taxon>Dreissenidae</taxon>
        <taxon>Dreissena</taxon>
    </lineage>
</organism>
<reference evidence="2" key="1">
    <citation type="journal article" date="2019" name="bioRxiv">
        <title>The Genome of the Zebra Mussel, Dreissena polymorpha: A Resource for Invasive Species Research.</title>
        <authorList>
            <person name="McCartney M.A."/>
            <person name="Auch B."/>
            <person name="Kono T."/>
            <person name="Mallez S."/>
            <person name="Zhang Y."/>
            <person name="Obille A."/>
            <person name="Becker A."/>
            <person name="Abrahante J.E."/>
            <person name="Garbe J."/>
            <person name="Badalamenti J.P."/>
            <person name="Herman A."/>
            <person name="Mangelson H."/>
            <person name="Liachko I."/>
            <person name="Sullivan S."/>
            <person name="Sone E.D."/>
            <person name="Koren S."/>
            <person name="Silverstein K.A.T."/>
            <person name="Beckman K.B."/>
            <person name="Gohl D.M."/>
        </authorList>
    </citation>
    <scope>NUCLEOTIDE SEQUENCE</scope>
    <source>
        <strain evidence="2">Duluth1</strain>
        <tissue evidence="2">Whole animal</tissue>
    </source>
</reference>
<dbReference type="PROSITE" id="PS50041">
    <property type="entry name" value="C_TYPE_LECTIN_2"/>
    <property type="match status" value="1"/>
</dbReference>
<proteinExistence type="predicted"/>
<dbReference type="Pfam" id="PF00059">
    <property type="entry name" value="Lectin_C"/>
    <property type="match status" value="1"/>
</dbReference>
<name>A0A9D3YZZ0_DREPO</name>
<keyword evidence="3" id="KW-1185">Reference proteome</keyword>
<dbReference type="AlphaFoldDB" id="A0A9D3YZZ0"/>
<dbReference type="SMART" id="SM00034">
    <property type="entry name" value="CLECT"/>
    <property type="match status" value="1"/>
</dbReference>
<dbReference type="Proteomes" id="UP000828390">
    <property type="component" value="Unassembled WGS sequence"/>
</dbReference>
<dbReference type="EMBL" id="JAIWYP010000014">
    <property type="protein sequence ID" value="KAH3709074.1"/>
    <property type="molecule type" value="Genomic_DNA"/>
</dbReference>
<comment type="caution">
    <text evidence="2">The sequence shown here is derived from an EMBL/GenBank/DDBJ whole genome shotgun (WGS) entry which is preliminary data.</text>
</comment>
<reference evidence="2" key="2">
    <citation type="submission" date="2020-11" db="EMBL/GenBank/DDBJ databases">
        <authorList>
            <person name="McCartney M.A."/>
            <person name="Auch B."/>
            <person name="Kono T."/>
            <person name="Mallez S."/>
            <person name="Becker A."/>
            <person name="Gohl D.M."/>
            <person name="Silverstein K.A.T."/>
            <person name="Koren S."/>
            <person name="Bechman K.B."/>
            <person name="Herman A."/>
            <person name="Abrahante J.E."/>
            <person name="Garbe J."/>
        </authorList>
    </citation>
    <scope>NUCLEOTIDE SEQUENCE</scope>
    <source>
        <strain evidence="2">Duluth1</strain>
        <tissue evidence="2">Whole animal</tissue>
    </source>
</reference>
<dbReference type="SUPFAM" id="SSF56436">
    <property type="entry name" value="C-type lectin-like"/>
    <property type="match status" value="1"/>
</dbReference>
<evidence type="ECO:0000313" key="3">
    <source>
        <dbReference type="Proteomes" id="UP000828390"/>
    </source>
</evidence>